<feature type="binding site" evidence="11">
    <location>
        <position position="472"/>
    </location>
    <ligand>
        <name>a divalent metal cation</name>
        <dbReference type="ChEBI" id="CHEBI:60240"/>
        <label>1</label>
    </ligand>
</feature>
<keyword evidence="5" id="KW-0963">Cytoplasm</keyword>
<feature type="binding site" evidence="11">
    <location>
        <position position="263"/>
    </location>
    <ligand>
        <name>a divalent metal cation</name>
        <dbReference type="ChEBI" id="CHEBI:60240"/>
        <label>1</label>
    </ligand>
</feature>
<evidence type="ECO:0000256" key="7">
    <source>
        <dbReference type="ARBA" id="ARBA00022990"/>
    </source>
</evidence>
<reference evidence="13" key="1">
    <citation type="submission" date="2025-08" db="UniProtKB">
        <authorList>
            <consortium name="Ensembl"/>
        </authorList>
    </citation>
    <scope>IDENTIFICATION</scope>
</reference>
<dbReference type="GO" id="GO:0005634">
    <property type="term" value="C:nucleus"/>
    <property type="evidence" value="ECO:0007669"/>
    <property type="project" value="UniProtKB-SubCell"/>
</dbReference>
<dbReference type="FunFam" id="3.40.1390.30:FF:000004">
    <property type="entry name" value="NIF3-like protein 1"/>
    <property type="match status" value="1"/>
</dbReference>
<keyword evidence="8" id="KW-0539">Nucleus</keyword>
<reference evidence="13" key="2">
    <citation type="submission" date="2025-09" db="UniProtKB">
        <authorList>
            <consortium name="Ensembl"/>
        </authorList>
    </citation>
    <scope>IDENTIFICATION</scope>
</reference>
<dbReference type="PANTHER" id="PTHR13799:SF13">
    <property type="entry name" value="NIF3-LIKE PROTEIN 1"/>
    <property type="match status" value="1"/>
</dbReference>
<feature type="transmembrane region" description="Helical" evidence="12">
    <location>
        <begin position="6"/>
        <end position="24"/>
    </location>
</feature>
<dbReference type="Ensembl" id="ENSOTST00005108381.2">
    <property type="protein sequence ID" value="ENSOTSP00005100185.1"/>
    <property type="gene ID" value="ENSOTSG00005046206.2"/>
</dbReference>
<evidence type="ECO:0000256" key="5">
    <source>
        <dbReference type="ARBA" id="ARBA00022490"/>
    </source>
</evidence>
<evidence type="ECO:0000256" key="12">
    <source>
        <dbReference type="SAM" id="Phobius"/>
    </source>
</evidence>
<feature type="binding site" evidence="11">
    <location>
        <position position="468"/>
    </location>
    <ligand>
        <name>a divalent metal cation</name>
        <dbReference type="ChEBI" id="CHEBI:60240"/>
        <label>1</label>
    </ligand>
</feature>
<evidence type="ECO:0000256" key="2">
    <source>
        <dbReference type="ARBA" id="ARBA00004496"/>
    </source>
</evidence>
<evidence type="ECO:0000256" key="8">
    <source>
        <dbReference type="ARBA" id="ARBA00023242"/>
    </source>
</evidence>
<comment type="subcellular location">
    <subcellularLocation>
        <location evidence="2">Cytoplasm</location>
    </subcellularLocation>
    <subcellularLocation>
        <location evidence="1">Nucleus</location>
    </subcellularLocation>
</comment>
<comment type="similarity">
    <text evidence="3">Belongs to the GTP cyclohydrolase I type 2/NIF3 family.</text>
</comment>
<dbReference type="PANTHER" id="PTHR13799">
    <property type="entry name" value="NGG1 INTERACTING FACTOR 3"/>
    <property type="match status" value="1"/>
</dbReference>
<evidence type="ECO:0000256" key="4">
    <source>
        <dbReference type="ARBA" id="ARBA00019069"/>
    </source>
</evidence>
<keyword evidence="11" id="KW-0479">Metal-binding</keyword>
<comment type="function">
    <text evidence="9">May function as a transcriptional corepressor through its interaction with COPS2, negatively regulating the expression of genes involved in neuronal differentiation.</text>
</comment>
<keyword evidence="6" id="KW-0597">Phosphoprotein</keyword>
<keyword evidence="12" id="KW-0812">Transmembrane</keyword>
<dbReference type="SUPFAM" id="SSF102705">
    <property type="entry name" value="NIF3 (NGG1p interacting factor 3)-like"/>
    <property type="match status" value="1"/>
</dbReference>
<keyword evidence="12" id="KW-0472">Membrane</keyword>
<dbReference type="GeneTree" id="ENSGT00390000003590"/>
<evidence type="ECO:0000256" key="1">
    <source>
        <dbReference type="ARBA" id="ARBA00004123"/>
    </source>
</evidence>
<keyword evidence="7" id="KW-0007">Acetylation</keyword>
<dbReference type="InterPro" id="IPR002678">
    <property type="entry name" value="DUF34/NIF3"/>
</dbReference>
<dbReference type="AlphaFoldDB" id="A0A8C8ML46"/>
<dbReference type="Proteomes" id="UP000694402">
    <property type="component" value="Unassembled WGS sequence"/>
</dbReference>
<evidence type="ECO:0000256" key="6">
    <source>
        <dbReference type="ARBA" id="ARBA00022553"/>
    </source>
</evidence>
<gene>
    <name evidence="13" type="primary">NIF3L1</name>
</gene>
<sequence length="506" mass="55024">MLSLIIIFGVVLDGWGFVFFIFYLKCFKQSIWELYSSLVGGSNATFIGCQLRLNLIEEEGNCNSWLSLHQSTLMLTGYKNVFQRILSLTCRRSYHESISQTLACSTFSSHSKLSALRSSFFSDPSHCNNRSYQLSTHLHLCHCYSFSCSLSHSSRTTGPMDLKEVLKVLEELAPLSLAESWDNVGLLVEPIKCRPIKTILLTNDLTDSVMSEAEAMNCDLIISYHPPLFHPIKCLVSKNWKQRLAIRAITAGIAVFSPHTSWDSVKGGVNDWLVGGVGSGKVSVLSQAFSSAPQSHKLEFTARSQEELNTIMAELKGTNSGVNLQHTAVSSETDGFFISLICPDSGLTPSVQTLLQHATPSQSLSILQVKKRPLPGYGQGRLSVLDEPVTVAAAVQQMKSHLGLNHLRLALGAQQTLESIVSTVAVCAGSGGSVLNGVKADLYITGEMSHHEVLDSVAAGASVILSDHSNSERGFLAVFKKRLAGHLSNSITVALSRADRDPLEVV</sequence>
<dbReference type="Pfam" id="PF01784">
    <property type="entry name" value="DUF34_NIF3"/>
    <property type="match status" value="1"/>
</dbReference>
<organism evidence="13 14">
    <name type="scientific">Oncorhynchus tshawytscha</name>
    <name type="common">Chinook salmon</name>
    <name type="synonym">Salmo tshawytscha</name>
    <dbReference type="NCBI Taxonomy" id="74940"/>
    <lineage>
        <taxon>Eukaryota</taxon>
        <taxon>Metazoa</taxon>
        <taxon>Chordata</taxon>
        <taxon>Craniata</taxon>
        <taxon>Vertebrata</taxon>
        <taxon>Euteleostomi</taxon>
        <taxon>Actinopterygii</taxon>
        <taxon>Neopterygii</taxon>
        <taxon>Teleostei</taxon>
        <taxon>Protacanthopterygii</taxon>
        <taxon>Salmoniformes</taxon>
        <taxon>Salmonidae</taxon>
        <taxon>Salmoninae</taxon>
        <taxon>Oncorhynchus</taxon>
    </lineage>
</organism>
<keyword evidence="14" id="KW-1185">Reference proteome</keyword>
<dbReference type="FunFam" id="3.40.1390.30:FF:000001">
    <property type="entry name" value="GTP cyclohydrolase 1 type 2"/>
    <property type="match status" value="1"/>
</dbReference>
<evidence type="ECO:0000313" key="14">
    <source>
        <dbReference type="Proteomes" id="UP000694402"/>
    </source>
</evidence>
<dbReference type="GO" id="GO:0006355">
    <property type="term" value="P:regulation of DNA-templated transcription"/>
    <property type="evidence" value="ECO:0007669"/>
    <property type="project" value="UniProtKB-ARBA"/>
</dbReference>
<evidence type="ECO:0000256" key="9">
    <source>
        <dbReference type="ARBA" id="ARBA00059551"/>
    </source>
</evidence>
<dbReference type="Gene3D" id="3.40.1390.30">
    <property type="entry name" value="NIF3 (NGG1p interacting factor 3)-like"/>
    <property type="match status" value="2"/>
</dbReference>
<evidence type="ECO:0000313" key="13">
    <source>
        <dbReference type="Ensembl" id="ENSOTSP00005100185.1"/>
    </source>
</evidence>
<protein>
    <recommendedName>
        <fullName evidence="4">NIF3-like protein 1</fullName>
    </recommendedName>
</protein>
<keyword evidence="12" id="KW-1133">Transmembrane helix</keyword>
<accession>A0A8C8ML46</accession>
<dbReference type="InterPro" id="IPR036069">
    <property type="entry name" value="DUF34/NIF3_sf"/>
</dbReference>
<dbReference type="NCBIfam" id="TIGR00486">
    <property type="entry name" value="YbgI_SA1388"/>
    <property type="match status" value="1"/>
</dbReference>
<dbReference type="GO" id="GO:0046872">
    <property type="term" value="F:metal ion binding"/>
    <property type="evidence" value="ECO:0007669"/>
    <property type="project" value="UniProtKB-KW"/>
</dbReference>
<evidence type="ECO:0000256" key="11">
    <source>
        <dbReference type="PIRSR" id="PIRSR602678-1"/>
    </source>
</evidence>
<comment type="subunit">
    <text evidence="10">Homodimer. Interacts with COPS2. Interacts with THOC7.</text>
</comment>
<name>A0A8C8ML46_ONCTS</name>
<evidence type="ECO:0000256" key="3">
    <source>
        <dbReference type="ARBA" id="ARBA00006964"/>
    </source>
</evidence>
<dbReference type="GO" id="GO:0005739">
    <property type="term" value="C:mitochondrion"/>
    <property type="evidence" value="ECO:0007669"/>
    <property type="project" value="TreeGrafter"/>
</dbReference>
<proteinExistence type="inferred from homology"/>
<evidence type="ECO:0000256" key="10">
    <source>
        <dbReference type="ARBA" id="ARBA00062046"/>
    </source>
</evidence>
<feature type="binding site" evidence="11">
    <location>
        <position position="225"/>
    </location>
    <ligand>
        <name>a divalent metal cation</name>
        <dbReference type="ChEBI" id="CHEBI:60240"/>
        <label>1</label>
    </ligand>
</feature>